<evidence type="ECO:0000313" key="3">
    <source>
        <dbReference type="Proteomes" id="UP000219522"/>
    </source>
</evidence>
<sequence>MTSHRTSFSSRRHRATAFRLAGMVFFSGISLWAQAASDQYSFAGAAVDTSSNFTSADGCSTGLVDIGSSVEGARGANPKSATPFTLVFIFGTNTCTQTVFIGNGSVSTSEFSSVGGGVGQLPKSITASGQIPVDLNYYSSGQYIGTVADVVTFRVVANLIDGTQASTNYTSFSTYGGAPPVMQIKDISKGSSASASVVETVSTHNFGNLTLANPNGSLQNFTAHGVTVQH</sequence>
<organism evidence="2 3">
    <name type="scientific">Caballeronia arationis</name>
    <dbReference type="NCBI Taxonomy" id="1777142"/>
    <lineage>
        <taxon>Bacteria</taxon>
        <taxon>Pseudomonadati</taxon>
        <taxon>Pseudomonadota</taxon>
        <taxon>Betaproteobacteria</taxon>
        <taxon>Burkholderiales</taxon>
        <taxon>Burkholderiaceae</taxon>
        <taxon>Caballeronia</taxon>
    </lineage>
</organism>
<dbReference type="EMBL" id="OCSU01000003">
    <property type="protein sequence ID" value="SOE87984.1"/>
    <property type="molecule type" value="Genomic_DNA"/>
</dbReference>
<dbReference type="AlphaFoldDB" id="A0A7Z7IC35"/>
<accession>A0A7Z7IC35</accession>
<feature type="chain" id="PRO_5030721993" evidence="1">
    <location>
        <begin position="36"/>
        <end position="230"/>
    </location>
</feature>
<comment type="caution">
    <text evidence="2">The sequence shown here is derived from an EMBL/GenBank/DDBJ whole genome shotgun (WGS) entry which is preliminary data.</text>
</comment>
<keyword evidence="3" id="KW-1185">Reference proteome</keyword>
<evidence type="ECO:0000256" key="1">
    <source>
        <dbReference type="SAM" id="SignalP"/>
    </source>
</evidence>
<protein>
    <submittedName>
        <fullName evidence="2">Uncharacterized protein</fullName>
    </submittedName>
</protein>
<gene>
    <name evidence="2" type="ORF">SAMN05446927_6573</name>
</gene>
<name>A0A7Z7IC35_9BURK</name>
<dbReference type="RefSeq" id="WP_143753682.1">
    <property type="nucleotide sequence ID" value="NZ_OCSU01000003.1"/>
</dbReference>
<proteinExistence type="predicted"/>
<dbReference type="Proteomes" id="UP000219522">
    <property type="component" value="Unassembled WGS sequence"/>
</dbReference>
<feature type="signal peptide" evidence="1">
    <location>
        <begin position="1"/>
        <end position="35"/>
    </location>
</feature>
<reference evidence="2 3" key="1">
    <citation type="submission" date="2017-09" db="EMBL/GenBank/DDBJ databases">
        <authorList>
            <person name="Varghese N."/>
            <person name="Submissions S."/>
        </authorList>
    </citation>
    <scope>NUCLEOTIDE SEQUENCE [LARGE SCALE GENOMIC DNA]</scope>
    <source>
        <strain evidence="2 3">OK806</strain>
    </source>
</reference>
<evidence type="ECO:0000313" key="2">
    <source>
        <dbReference type="EMBL" id="SOE87984.1"/>
    </source>
</evidence>
<keyword evidence="1" id="KW-0732">Signal</keyword>